<proteinExistence type="predicted"/>
<dbReference type="GeneID" id="94424021"/>
<feature type="region of interest" description="Disordered" evidence="1">
    <location>
        <begin position="94"/>
        <end position="228"/>
    </location>
</feature>
<evidence type="ECO:0000256" key="1">
    <source>
        <dbReference type="SAM" id="MobiDB-lite"/>
    </source>
</evidence>
<comment type="caution">
    <text evidence="2">The sequence shown here is derived from an EMBL/GenBank/DDBJ whole genome shotgun (WGS) entry which is preliminary data.</text>
</comment>
<dbReference type="RefSeq" id="XP_067927220.1">
    <property type="nucleotide sequence ID" value="XM_068060810.1"/>
</dbReference>
<evidence type="ECO:0000313" key="3">
    <source>
        <dbReference type="Proteomes" id="UP000221165"/>
    </source>
</evidence>
<feature type="compositionally biased region" description="Low complexity" evidence="1">
    <location>
        <begin position="200"/>
        <end position="222"/>
    </location>
</feature>
<evidence type="ECO:0000313" key="2">
    <source>
        <dbReference type="EMBL" id="PHJ25574.1"/>
    </source>
</evidence>
<dbReference type="VEuPathDB" id="ToxoDB:CSUI_000576"/>
<gene>
    <name evidence="2" type="ORF">CSUI_000576</name>
</gene>
<sequence length="317" mass="32773">MKPPRNSVRPGKPPPPASSAPDSAAGNVATGSRTASTAVAGGGSMDMTGPLSDEWRLCTENLSHSLVRGLPLLLQPHQVEAIWRAAAAEELSKAATSKAQERQSASPRSSTPATEAETLQPHLPPSSEGQNLEPAGSRGPSDLHQAAVVHTQRSVTGTAPAGKKGSGAMGRDSVAKVGKEGPNFSSFSKGPGPGAGGSGSTPPGWGSGSSKLRPESAASGFEAEGETGKACHRFETEGVYFRETTCAILRLGSEGRRNPVVVDFHLFNLLFARQMKLSAAKTALFVSIMGAALAQLERDARVIPSISLDFTDKSIKG</sequence>
<accession>A0A2C6LG25</accession>
<dbReference type="AlphaFoldDB" id="A0A2C6LG25"/>
<feature type="compositionally biased region" description="Low complexity" evidence="1">
    <location>
        <begin position="181"/>
        <end position="190"/>
    </location>
</feature>
<dbReference type="EMBL" id="MIGC01000218">
    <property type="protein sequence ID" value="PHJ25574.1"/>
    <property type="molecule type" value="Genomic_DNA"/>
</dbReference>
<organism evidence="2 3">
    <name type="scientific">Cystoisospora suis</name>
    <dbReference type="NCBI Taxonomy" id="483139"/>
    <lineage>
        <taxon>Eukaryota</taxon>
        <taxon>Sar</taxon>
        <taxon>Alveolata</taxon>
        <taxon>Apicomplexa</taxon>
        <taxon>Conoidasida</taxon>
        <taxon>Coccidia</taxon>
        <taxon>Eucoccidiorida</taxon>
        <taxon>Eimeriorina</taxon>
        <taxon>Sarcocystidae</taxon>
        <taxon>Cystoisospora</taxon>
    </lineage>
</organism>
<keyword evidence="3" id="KW-1185">Reference proteome</keyword>
<dbReference type="Proteomes" id="UP000221165">
    <property type="component" value="Unassembled WGS sequence"/>
</dbReference>
<dbReference type="OrthoDB" id="10401543at2759"/>
<reference evidence="2 3" key="1">
    <citation type="journal article" date="2017" name="Int. J. Parasitol.">
        <title>The genome of the protozoan parasite Cystoisospora suis and a reverse vaccinology approach to identify vaccine candidates.</title>
        <authorList>
            <person name="Palmieri N."/>
            <person name="Shrestha A."/>
            <person name="Ruttkowski B."/>
            <person name="Beck T."/>
            <person name="Vogl C."/>
            <person name="Tomley F."/>
            <person name="Blake D.P."/>
            <person name="Joachim A."/>
        </authorList>
    </citation>
    <scope>NUCLEOTIDE SEQUENCE [LARGE SCALE GENOMIC DNA]</scope>
    <source>
        <strain evidence="2 3">Wien I</strain>
    </source>
</reference>
<feature type="region of interest" description="Disordered" evidence="1">
    <location>
        <begin position="1"/>
        <end position="49"/>
    </location>
</feature>
<protein>
    <submittedName>
        <fullName evidence="2">Uncharacterized protein</fullName>
    </submittedName>
</protein>
<feature type="compositionally biased region" description="Polar residues" evidence="1">
    <location>
        <begin position="102"/>
        <end position="113"/>
    </location>
</feature>
<name>A0A2C6LG25_9APIC</name>